<accession>A0A2D1GP33</accession>
<reference evidence="2 3" key="1">
    <citation type="submission" date="2017-09" db="EMBL/GenBank/DDBJ databases">
        <title>Complete genome sequence analysis of the novel Escherichia coli phage SRT8.</title>
        <authorList>
            <person name="Fan X."/>
            <person name="Zhao K."/>
            <person name="Song S."/>
            <person name="Zhao Z."/>
        </authorList>
    </citation>
    <scope>NUCLEOTIDE SEQUENCE [LARGE SCALE GENOMIC DNA]</scope>
</reference>
<feature type="compositionally biased region" description="Basic residues" evidence="1">
    <location>
        <begin position="31"/>
        <end position="40"/>
    </location>
</feature>
<dbReference type="GeneID" id="40091909"/>
<name>A0A2D1GP33_9CAUD</name>
<proteinExistence type="predicted"/>
<protein>
    <submittedName>
        <fullName evidence="2">Uncharacterized protein</fullName>
    </submittedName>
</protein>
<feature type="region of interest" description="Disordered" evidence="1">
    <location>
        <begin position="27"/>
        <end position="50"/>
    </location>
</feature>
<feature type="compositionally biased region" description="Basic and acidic residues" evidence="1">
    <location>
        <begin position="41"/>
        <end position="50"/>
    </location>
</feature>
<sequence>MKANNKGVIPMRQNFEKIVGKPKKFDEGYKRVKKTQKRGKNQAEKWEGLR</sequence>
<dbReference type="RefSeq" id="YP_009615447.1">
    <property type="nucleotide sequence ID" value="NC_042043.1"/>
</dbReference>
<organism evidence="2 3">
    <name type="scientific">Escherichia phage SRT8</name>
    <dbReference type="NCBI Taxonomy" id="2496545"/>
    <lineage>
        <taxon>Viruses</taxon>
        <taxon>Duplodnaviria</taxon>
        <taxon>Heunggongvirae</taxon>
        <taxon>Uroviricota</taxon>
        <taxon>Caudoviricetes</taxon>
        <taxon>Drexlerviridae</taxon>
        <taxon>Tunavirinae</taxon>
        <taxon>Sertoctavirus</taxon>
        <taxon>Sertoctavirus SRT8</taxon>
    </lineage>
</organism>
<dbReference type="EMBL" id="MF996376">
    <property type="protein sequence ID" value="ATN93822.1"/>
    <property type="molecule type" value="Genomic_DNA"/>
</dbReference>
<dbReference type="KEGG" id="vg:40091909"/>
<evidence type="ECO:0000313" key="2">
    <source>
        <dbReference type="EMBL" id="ATN93822.1"/>
    </source>
</evidence>
<keyword evidence="3" id="KW-1185">Reference proteome</keyword>
<evidence type="ECO:0000256" key="1">
    <source>
        <dbReference type="SAM" id="MobiDB-lite"/>
    </source>
</evidence>
<dbReference type="Proteomes" id="UP000228763">
    <property type="component" value="Segment"/>
</dbReference>
<evidence type="ECO:0000313" key="3">
    <source>
        <dbReference type="Proteomes" id="UP000228763"/>
    </source>
</evidence>